<dbReference type="SUPFAM" id="SSF50129">
    <property type="entry name" value="GroES-like"/>
    <property type="match status" value="1"/>
</dbReference>
<name>A0A6J7SM65_9ZZZZ</name>
<organism evidence="4">
    <name type="scientific">freshwater metagenome</name>
    <dbReference type="NCBI Taxonomy" id="449393"/>
    <lineage>
        <taxon>unclassified sequences</taxon>
        <taxon>metagenomes</taxon>
        <taxon>ecological metagenomes</taxon>
    </lineage>
</organism>
<evidence type="ECO:0000313" key="4">
    <source>
        <dbReference type="EMBL" id="CAB5042355.1"/>
    </source>
</evidence>
<dbReference type="AlphaFoldDB" id="A0A6J7SM65"/>
<dbReference type="SUPFAM" id="SSF51735">
    <property type="entry name" value="NAD(P)-binding Rossmann-fold domains"/>
    <property type="match status" value="1"/>
</dbReference>
<dbReference type="InterPro" id="IPR020843">
    <property type="entry name" value="ER"/>
</dbReference>
<reference evidence="4" key="1">
    <citation type="submission" date="2020-05" db="EMBL/GenBank/DDBJ databases">
        <authorList>
            <person name="Chiriac C."/>
            <person name="Salcher M."/>
            <person name="Ghai R."/>
            <person name="Kavagutti S V."/>
        </authorList>
    </citation>
    <scope>NUCLEOTIDE SEQUENCE</scope>
</reference>
<feature type="domain" description="Enoyl reductase (ER)" evidence="2">
    <location>
        <begin position="10"/>
        <end position="311"/>
    </location>
</feature>
<dbReference type="PANTHER" id="PTHR44154:SF1">
    <property type="entry name" value="QUINONE OXIDOREDUCTASE"/>
    <property type="match status" value="1"/>
</dbReference>
<dbReference type="Gene3D" id="3.90.180.10">
    <property type="entry name" value="Medium-chain alcohol dehydrogenases, catalytic domain"/>
    <property type="match status" value="1"/>
</dbReference>
<dbReference type="InterPro" id="IPR013154">
    <property type="entry name" value="ADH-like_N"/>
</dbReference>
<dbReference type="Pfam" id="PF13602">
    <property type="entry name" value="ADH_zinc_N_2"/>
    <property type="match status" value="1"/>
</dbReference>
<dbReference type="CDD" id="cd05289">
    <property type="entry name" value="MDR_like_2"/>
    <property type="match status" value="1"/>
</dbReference>
<dbReference type="EMBL" id="CAFBMC010000154">
    <property type="protein sequence ID" value="CAB4913386.1"/>
    <property type="molecule type" value="Genomic_DNA"/>
</dbReference>
<dbReference type="EMBL" id="CAFBPZ010000135">
    <property type="protein sequence ID" value="CAB5042355.1"/>
    <property type="molecule type" value="Genomic_DNA"/>
</dbReference>
<proteinExistence type="predicted"/>
<sequence>MRAVGVVEFGGPEKLVEVELPMPEPGNGQVRIRVHAATVNPTDTIFRSGGQYARTVITEPPFIPGMDLAGVIDALGAETDGRLKIGDRVIALTLPSGPYRGAYADYVAVSAASVVHAPRDLDFPAASTFLMNALTARLTLDALNLRPGQSLAVTGAAGCYGGFVVQLALAEGLRVVADSAPQDEELVRSLGDVQIVTRGDDVASSIRALIPEGVDGFADGSVQSELIVPAVKDGGGIAVVRGWNGEPGRGITVHQILVSTHAKQTAMMERLVKQVEDGTLTLRVAEVFPANLASQAHRKLEAGGVRGRLVLDFS</sequence>
<dbReference type="InterPro" id="IPR051603">
    <property type="entry name" value="Zinc-ADH_QOR/CCCR"/>
</dbReference>
<dbReference type="Pfam" id="PF08240">
    <property type="entry name" value="ADH_N"/>
    <property type="match status" value="1"/>
</dbReference>
<dbReference type="Gene3D" id="3.40.50.720">
    <property type="entry name" value="NAD(P)-binding Rossmann-like Domain"/>
    <property type="match status" value="1"/>
</dbReference>
<evidence type="ECO:0000256" key="1">
    <source>
        <dbReference type="ARBA" id="ARBA00022857"/>
    </source>
</evidence>
<dbReference type="GO" id="GO:0016491">
    <property type="term" value="F:oxidoreductase activity"/>
    <property type="evidence" value="ECO:0007669"/>
    <property type="project" value="InterPro"/>
</dbReference>
<accession>A0A6J7SM65</accession>
<dbReference type="PANTHER" id="PTHR44154">
    <property type="entry name" value="QUINONE OXIDOREDUCTASE"/>
    <property type="match status" value="1"/>
</dbReference>
<dbReference type="SMART" id="SM00829">
    <property type="entry name" value="PKS_ER"/>
    <property type="match status" value="1"/>
</dbReference>
<gene>
    <name evidence="3" type="ORF">UFOPK3495_01728</name>
    <name evidence="4" type="ORF">UFOPK4237_01508</name>
</gene>
<keyword evidence="1" id="KW-0521">NADP</keyword>
<evidence type="ECO:0000259" key="2">
    <source>
        <dbReference type="SMART" id="SM00829"/>
    </source>
</evidence>
<dbReference type="InterPro" id="IPR036291">
    <property type="entry name" value="NAD(P)-bd_dom_sf"/>
</dbReference>
<protein>
    <submittedName>
        <fullName evidence="4">Unannotated protein</fullName>
    </submittedName>
</protein>
<dbReference type="InterPro" id="IPR011032">
    <property type="entry name" value="GroES-like_sf"/>
</dbReference>
<evidence type="ECO:0000313" key="3">
    <source>
        <dbReference type="EMBL" id="CAB4913386.1"/>
    </source>
</evidence>